<dbReference type="GO" id="GO:0016054">
    <property type="term" value="P:organic acid catabolic process"/>
    <property type="evidence" value="ECO:0007669"/>
    <property type="project" value="UniProtKB-ARBA"/>
</dbReference>
<protein>
    <submittedName>
        <fullName evidence="2">Oxidoreductase</fullName>
    </submittedName>
</protein>
<dbReference type="PROSITE" id="PS00895">
    <property type="entry name" value="3_HYDROXYISOBUT_DH"/>
    <property type="match status" value="1"/>
</dbReference>
<gene>
    <name evidence="2" type="ORF">GXX48_24175</name>
</gene>
<dbReference type="InterPro" id="IPR002204">
    <property type="entry name" value="3-OH-isobutyrate_DH-rel_CS"/>
</dbReference>
<dbReference type="GO" id="GO:0050661">
    <property type="term" value="F:NADP binding"/>
    <property type="evidence" value="ECO:0007669"/>
    <property type="project" value="InterPro"/>
</dbReference>
<reference evidence="2 3" key="1">
    <citation type="journal article" date="2020" name="Biotechnol. Biofuels">
        <title>New insights from the biogas microbiome by comprehensive genome-resolved metagenomics of nearly 1600 species originating from multiple anaerobic digesters.</title>
        <authorList>
            <person name="Campanaro S."/>
            <person name="Treu L."/>
            <person name="Rodriguez-R L.M."/>
            <person name="Kovalovszki A."/>
            <person name="Ziels R.M."/>
            <person name="Maus I."/>
            <person name="Zhu X."/>
            <person name="Kougias P.G."/>
            <person name="Basile A."/>
            <person name="Luo G."/>
            <person name="Schluter A."/>
            <person name="Konstantinidis K.T."/>
            <person name="Angelidaki I."/>
        </authorList>
    </citation>
    <scope>NUCLEOTIDE SEQUENCE [LARGE SCALE GENOMIC DNA]</scope>
    <source>
        <strain evidence="2">AS04akNAM_66</strain>
    </source>
</reference>
<dbReference type="InterPro" id="IPR036291">
    <property type="entry name" value="NAD(P)-bd_dom_sf"/>
</dbReference>
<name>A0A7V6PH23_9HYPH</name>
<dbReference type="EMBL" id="DUMN01000692">
    <property type="protein sequence ID" value="HHV70693.1"/>
    <property type="molecule type" value="Genomic_DNA"/>
</dbReference>
<evidence type="ECO:0000313" key="3">
    <source>
        <dbReference type="Proteomes" id="UP000551563"/>
    </source>
</evidence>
<proteinExistence type="predicted"/>
<dbReference type="Proteomes" id="UP000551563">
    <property type="component" value="Unassembled WGS sequence"/>
</dbReference>
<dbReference type="Gene3D" id="3.40.50.720">
    <property type="entry name" value="NAD(P)-binding Rossmann-like Domain"/>
    <property type="match status" value="1"/>
</dbReference>
<dbReference type="SUPFAM" id="SSF51735">
    <property type="entry name" value="NAD(P)-binding Rossmann-fold domains"/>
    <property type="match status" value="1"/>
</dbReference>
<organism evidence="2 3">
    <name type="scientific">Brucella intermedia</name>
    <dbReference type="NCBI Taxonomy" id="94625"/>
    <lineage>
        <taxon>Bacteria</taxon>
        <taxon>Pseudomonadati</taxon>
        <taxon>Pseudomonadota</taxon>
        <taxon>Alphaproteobacteria</taxon>
        <taxon>Hyphomicrobiales</taxon>
        <taxon>Brucellaceae</taxon>
        <taxon>Brucella/Ochrobactrum group</taxon>
        <taxon>Brucella</taxon>
    </lineage>
</organism>
<comment type="caution">
    <text evidence="2">The sequence shown here is derived from an EMBL/GenBank/DDBJ whole genome shotgun (WGS) entry which is preliminary data.</text>
</comment>
<dbReference type="InterPro" id="IPR006115">
    <property type="entry name" value="6PGDH_NADP-bd"/>
</dbReference>
<sequence length="30" mass="3103">MTTPAKVAFLGLGVMGYPMAGHLMNKGGHD</sequence>
<feature type="domain" description="6-phosphogluconate dehydrogenase NADP-binding" evidence="1">
    <location>
        <begin position="6"/>
        <end position="27"/>
    </location>
</feature>
<accession>A0A7V6PH23</accession>
<dbReference type="GO" id="GO:0016491">
    <property type="term" value="F:oxidoreductase activity"/>
    <property type="evidence" value="ECO:0007669"/>
    <property type="project" value="InterPro"/>
</dbReference>
<dbReference type="Pfam" id="PF03446">
    <property type="entry name" value="NAD_binding_2"/>
    <property type="match status" value="1"/>
</dbReference>
<feature type="non-terminal residue" evidence="2">
    <location>
        <position position="30"/>
    </location>
</feature>
<evidence type="ECO:0000259" key="1">
    <source>
        <dbReference type="Pfam" id="PF03446"/>
    </source>
</evidence>
<dbReference type="AlphaFoldDB" id="A0A7V6PH23"/>
<evidence type="ECO:0000313" key="2">
    <source>
        <dbReference type="EMBL" id="HHV70693.1"/>
    </source>
</evidence>